<organism evidence="1 2">
    <name type="scientific">Aurantiacibacter zhengii</name>
    <dbReference type="NCBI Taxonomy" id="2307003"/>
    <lineage>
        <taxon>Bacteria</taxon>
        <taxon>Pseudomonadati</taxon>
        <taxon>Pseudomonadota</taxon>
        <taxon>Alphaproteobacteria</taxon>
        <taxon>Sphingomonadales</taxon>
        <taxon>Erythrobacteraceae</taxon>
        <taxon>Aurantiacibacter</taxon>
    </lineage>
</organism>
<dbReference type="RefSeq" id="WP_119587564.1">
    <property type="nucleotide sequence ID" value="NZ_CAWODQ010000026.1"/>
</dbReference>
<protein>
    <submittedName>
        <fullName evidence="1">Uncharacterized protein</fullName>
    </submittedName>
</protein>
<dbReference type="AlphaFoldDB" id="A0A418NQS1"/>
<sequence length="215" mass="23655">MDVTSPQGNSIVFISAPFAFMLMASTFQVSEEPYGLRGAVVGMTLDAFESVTIPTDSNDARRLAPETVCEESGAKLICQWHAGTIGSVLPDRKSQMFTAIGDGGGYVDFEFITHNGERKLAKIIVRSNMEYLDGMLIPMSDVYGTPTIESEIVQNAYGAQFEKQTFFWANSVSSITLETRCGRLNLLCLAISHTDLISEQEQRDEEEMGSAVERL</sequence>
<dbReference type="OrthoDB" id="7605606at2"/>
<gene>
    <name evidence="1" type="ORF">D2V07_13975</name>
</gene>
<reference evidence="1 2" key="1">
    <citation type="submission" date="2018-08" db="EMBL/GenBank/DDBJ databases">
        <title>Erythrobacter zhengii sp.nov., a bacterium isolated from deep-sea sediment.</title>
        <authorList>
            <person name="Fang C."/>
            <person name="Wu Y.-H."/>
            <person name="Sun C."/>
            <person name="Wang H."/>
            <person name="Cheng H."/>
            <person name="Meng F.-X."/>
            <person name="Wang C.-S."/>
            <person name="Xu X.-W."/>
        </authorList>
    </citation>
    <scope>NUCLEOTIDE SEQUENCE [LARGE SCALE GENOMIC DNA]</scope>
    <source>
        <strain evidence="1 2">V18</strain>
    </source>
</reference>
<dbReference type="Proteomes" id="UP000286576">
    <property type="component" value="Unassembled WGS sequence"/>
</dbReference>
<dbReference type="EMBL" id="QXFL01000006">
    <property type="protein sequence ID" value="RIV84674.1"/>
    <property type="molecule type" value="Genomic_DNA"/>
</dbReference>
<comment type="caution">
    <text evidence="1">The sequence shown here is derived from an EMBL/GenBank/DDBJ whole genome shotgun (WGS) entry which is preliminary data.</text>
</comment>
<evidence type="ECO:0000313" key="2">
    <source>
        <dbReference type="Proteomes" id="UP000286576"/>
    </source>
</evidence>
<evidence type="ECO:0000313" key="1">
    <source>
        <dbReference type="EMBL" id="RIV84674.1"/>
    </source>
</evidence>
<keyword evidence="2" id="KW-1185">Reference proteome</keyword>
<name>A0A418NQS1_9SPHN</name>
<proteinExistence type="predicted"/>
<accession>A0A418NQS1</accession>